<dbReference type="AlphaFoldDB" id="A0A6J4HCE5"/>
<feature type="domain" description="Transglycosylase SLT" evidence="2">
    <location>
        <begin position="54"/>
        <end position="161"/>
    </location>
</feature>
<name>A0A6J4HCE5_9ACTN</name>
<evidence type="ECO:0000259" key="2">
    <source>
        <dbReference type="Pfam" id="PF18896"/>
    </source>
</evidence>
<accession>A0A6J4HCE5</accession>
<dbReference type="SUPFAM" id="SSF53955">
    <property type="entry name" value="Lysozyme-like"/>
    <property type="match status" value="1"/>
</dbReference>
<dbReference type="InterPro" id="IPR023346">
    <property type="entry name" value="Lysozyme-like_dom_sf"/>
</dbReference>
<evidence type="ECO:0000256" key="1">
    <source>
        <dbReference type="SAM" id="SignalP"/>
    </source>
</evidence>
<sequence length="279" mass="29112">MPSPRLFKRASAAVTLLATLVVSATVVGASPASAATDMTYAGEQLSITETIQSAHAGGFHTEEQLLTATSIAIAESSLYSGLRNWHPEFGNQPAGTQLGVAGPGWVYAADGSQSHADRGLYQINSYWWPAISDATADDPVQAARAMYDISSAGTSFGAWHTFTSGEAQRHWDAPYNGWPALRPLVREFLAGGAAQAAPVQAAAVQAAPVQAAPVQAAPVQAAPAPAAAHEIQQVLGMGGTLYKMAIQHYGNGDAWPYIAARNGILVPEDLLAEQVIIIP</sequence>
<keyword evidence="1" id="KW-0732">Signal</keyword>
<dbReference type="Pfam" id="PF18896">
    <property type="entry name" value="SLT_3"/>
    <property type="match status" value="1"/>
</dbReference>
<proteinExistence type="predicted"/>
<gene>
    <name evidence="3" type="ORF">AVDCRST_MAG20-519</name>
</gene>
<evidence type="ECO:0000313" key="3">
    <source>
        <dbReference type="EMBL" id="CAA9218156.1"/>
    </source>
</evidence>
<protein>
    <recommendedName>
        <fullName evidence="2">Transglycosylase SLT domain-containing protein</fullName>
    </recommendedName>
</protein>
<organism evidence="3">
    <name type="scientific">uncultured Acidimicrobiales bacterium</name>
    <dbReference type="NCBI Taxonomy" id="310071"/>
    <lineage>
        <taxon>Bacteria</taxon>
        <taxon>Bacillati</taxon>
        <taxon>Actinomycetota</taxon>
        <taxon>Acidimicrobiia</taxon>
        <taxon>Acidimicrobiales</taxon>
        <taxon>environmental samples</taxon>
    </lineage>
</organism>
<dbReference type="InterPro" id="IPR043992">
    <property type="entry name" value="SLT_3"/>
</dbReference>
<feature type="chain" id="PRO_5027045127" description="Transglycosylase SLT domain-containing protein" evidence="1">
    <location>
        <begin position="35"/>
        <end position="279"/>
    </location>
</feature>
<feature type="signal peptide" evidence="1">
    <location>
        <begin position="1"/>
        <end position="34"/>
    </location>
</feature>
<dbReference type="EMBL" id="CADCSY010000024">
    <property type="protein sequence ID" value="CAA9218156.1"/>
    <property type="molecule type" value="Genomic_DNA"/>
</dbReference>
<reference evidence="3" key="1">
    <citation type="submission" date="2020-02" db="EMBL/GenBank/DDBJ databases">
        <authorList>
            <person name="Meier V. D."/>
        </authorList>
    </citation>
    <scope>NUCLEOTIDE SEQUENCE</scope>
    <source>
        <strain evidence="3">AVDCRST_MAG20</strain>
    </source>
</reference>